<dbReference type="EMBL" id="JACHMS010000001">
    <property type="protein sequence ID" value="MBB4715635.1"/>
    <property type="molecule type" value="Genomic_DNA"/>
</dbReference>
<dbReference type="InterPro" id="IPR036597">
    <property type="entry name" value="Fido-like_dom_sf"/>
</dbReference>
<dbReference type="Gene3D" id="1.10.3290.10">
    <property type="entry name" value="Fido-like domain"/>
    <property type="match status" value="1"/>
</dbReference>
<sequence length="41" mass="4316">MTDPYSEPNGVLRNSLGITDATELSEAEADIAALELAIRPA</sequence>
<proteinExistence type="predicted"/>
<evidence type="ECO:0000313" key="2">
    <source>
        <dbReference type="Proteomes" id="UP000565089"/>
    </source>
</evidence>
<accession>A0A7W7DTB7</accession>
<dbReference type="GeneID" id="95799796"/>
<name>A0A7W7DTB7_9ACTN</name>
<dbReference type="RefSeq" id="WP_281402942.1">
    <property type="nucleotide sequence ID" value="NZ_JACHMS010000001.1"/>
</dbReference>
<organism evidence="1 2">
    <name type="scientific">Streptomyces luteogriseus</name>
    <dbReference type="NCBI Taxonomy" id="68233"/>
    <lineage>
        <taxon>Bacteria</taxon>
        <taxon>Bacillati</taxon>
        <taxon>Actinomycetota</taxon>
        <taxon>Actinomycetes</taxon>
        <taxon>Kitasatosporales</taxon>
        <taxon>Streptomycetaceae</taxon>
        <taxon>Streptomyces</taxon>
    </lineage>
</organism>
<comment type="caution">
    <text evidence="1">The sequence shown here is derived from an EMBL/GenBank/DDBJ whole genome shotgun (WGS) entry which is preliminary data.</text>
</comment>
<reference evidence="1 2" key="1">
    <citation type="submission" date="2020-08" db="EMBL/GenBank/DDBJ databases">
        <title>Sequencing the genomes of 1000 actinobacteria strains.</title>
        <authorList>
            <person name="Klenk H.-P."/>
        </authorList>
    </citation>
    <scope>NUCLEOTIDE SEQUENCE [LARGE SCALE GENOMIC DNA]</scope>
    <source>
        <strain evidence="1 2">DSM 40483</strain>
    </source>
</reference>
<dbReference type="Proteomes" id="UP000565089">
    <property type="component" value="Unassembled WGS sequence"/>
</dbReference>
<evidence type="ECO:0000313" key="1">
    <source>
        <dbReference type="EMBL" id="MBB4715635.1"/>
    </source>
</evidence>
<dbReference type="AlphaFoldDB" id="A0A7W7DTB7"/>
<protein>
    <submittedName>
        <fullName evidence="1">Fido (Protein-threonine AMPylation protein)</fullName>
    </submittedName>
</protein>
<keyword evidence="2" id="KW-1185">Reference proteome</keyword>
<gene>
    <name evidence="1" type="ORF">BJ965_005517</name>
</gene>